<dbReference type="Proteomes" id="UP000009168">
    <property type="component" value="Unassembled WGS sequence"/>
</dbReference>
<reference evidence="2" key="1">
    <citation type="journal article" date="2006" name="PLoS Biol.">
        <title>Macronuclear genome sequence of the ciliate Tetrahymena thermophila, a model eukaryote.</title>
        <authorList>
            <person name="Eisen J.A."/>
            <person name="Coyne R.S."/>
            <person name="Wu M."/>
            <person name="Wu D."/>
            <person name="Thiagarajan M."/>
            <person name="Wortman J.R."/>
            <person name="Badger J.H."/>
            <person name="Ren Q."/>
            <person name="Amedeo P."/>
            <person name="Jones K.M."/>
            <person name="Tallon L.J."/>
            <person name="Delcher A.L."/>
            <person name="Salzberg S.L."/>
            <person name="Silva J.C."/>
            <person name="Haas B.J."/>
            <person name="Majoros W.H."/>
            <person name="Farzad M."/>
            <person name="Carlton J.M."/>
            <person name="Smith R.K. Jr."/>
            <person name="Garg J."/>
            <person name="Pearlman R.E."/>
            <person name="Karrer K.M."/>
            <person name="Sun L."/>
            <person name="Manning G."/>
            <person name="Elde N.C."/>
            <person name="Turkewitz A.P."/>
            <person name="Asai D.J."/>
            <person name="Wilkes D.E."/>
            <person name="Wang Y."/>
            <person name="Cai H."/>
            <person name="Collins K."/>
            <person name="Stewart B.A."/>
            <person name="Lee S.R."/>
            <person name="Wilamowska K."/>
            <person name="Weinberg Z."/>
            <person name="Ruzzo W.L."/>
            <person name="Wloga D."/>
            <person name="Gaertig J."/>
            <person name="Frankel J."/>
            <person name="Tsao C.-C."/>
            <person name="Gorovsky M.A."/>
            <person name="Keeling P.J."/>
            <person name="Waller R.F."/>
            <person name="Patron N.J."/>
            <person name="Cherry J.M."/>
            <person name="Stover N.A."/>
            <person name="Krieger C.J."/>
            <person name="del Toro C."/>
            <person name="Ryder H.F."/>
            <person name="Williamson S.C."/>
            <person name="Barbeau R.A."/>
            <person name="Hamilton E.P."/>
            <person name="Orias E."/>
        </authorList>
    </citation>
    <scope>NUCLEOTIDE SEQUENCE [LARGE SCALE GENOMIC DNA]</scope>
    <source>
        <strain evidence="2">SB210</strain>
    </source>
</reference>
<name>I7MGX5_TETTS</name>
<proteinExistence type="predicted"/>
<keyword evidence="1" id="KW-0472">Membrane</keyword>
<dbReference type="SUPFAM" id="SSF57184">
    <property type="entry name" value="Growth factor receptor domain"/>
    <property type="match status" value="2"/>
</dbReference>
<dbReference type="OrthoDB" id="290881at2759"/>
<dbReference type="EMBL" id="GG662665">
    <property type="protein sequence ID" value="EAR85559.2"/>
    <property type="molecule type" value="Genomic_DNA"/>
</dbReference>
<dbReference type="PANTHER" id="PTHR23275:SF100">
    <property type="entry name" value="EGF-LIKE DOMAIN-CONTAINING PROTEIN"/>
    <property type="match status" value="1"/>
</dbReference>
<keyword evidence="2" id="KW-1185">Reference proteome</keyword>
<protein>
    <submittedName>
        <fullName evidence="1">Transmembrane protein, putative</fullName>
    </submittedName>
</protein>
<keyword evidence="1" id="KW-0812">Transmembrane</keyword>
<dbReference type="Gene3D" id="2.10.220.10">
    <property type="entry name" value="Hormone Receptor, Insulin-like Growth Factor Receptor 1, Chain A, domain 2"/>
    <property type="match status" value="1"/>
</dbReference>
<dbReference type="InterPro" id="IPR009030">
    <property type="entry name" value="Growth_fac_rcpt_cys_sf"/>
</dbReference>
<dbReference type="GeneID" id="7827936"/>
<evidence type="ECO:0000313" key="2">
    <source>
        <dbReference type="Proteomes" id="UP000009168"/>
    </source>
</evidence>
<dbReference type="InParanoid" id="I7MGX5"/>
<dbReference type="InterPro" id="IPR052798">
    <property type="entry name" value="Giardia_VSA"/>
</dbReference>
<organism evidence="1 2">
    <name type="scientific">Tetrahymena thermophila (strain SB210)</name>
    <dbReference type="NCBI Taxonomy" id="312017"/>
    <lineage>
        <taxon>Eukaryota</taxon>
        <taxon>Sar</taxon>
        <taxon>Alveolata</taxon>
        <taxon>Ciliophora</taxon>
        <taxon>Intramacronucleata</taxon>
        <taxon>Oligohymenophorea</taxon>
        <taxon>Hymenostomatida</taxon>
        <taxon>Tetrahymenina</taxon>
        <taxon>Tetrahymenidae</taxon>
        <taxon>Tetrahymena</taxon>
    </lineage>
</organism>
<accession>I7MGX5</accession>
<dbReference type="KEGG" id="tet:TTHERM_00443090"/>
<sequence>MKIQAQFIINHSQKQYIQLFAIGFLLVIVQSQAVGQQFILIIEELNCVLYDPIDGKFGDLNVKFFVENGDYDGNDKQTVRDNLKDMEQLQYYIDNNQVYIQNSRYGYVFLISFDLRVDFNQIRDESQNPYLSLDGFVKKQGQYYYYLIPQNGQFICIYATQEDQTYTFYDFSTFTVLQTSGQIKQTNNIIQNSLVIQNIIMVYHDSGDQKIIFRYNIQTQKVDIIQSDWKNSQYRFSNLNYPYQGKLVNYDLGFSRIKKISDAEIMSLQIKEAGVIIIWHRKFFLATCRDYCDDCQQAINSQQCLQCLLSYFLQPDNITCEKSCPSLSIQNHADLTCDCVQNAVLINNQCQCKSEFQMVGNACTQCSIPNCDQCKDSIACMKCKQGYYLFEDFSCNTCNISNGYYINGQNCLSCFHSCQTCEGPNQYQCLSCKLPDFYMFQDKQCKVCDVNNGYFISNQNCISCFEHCKTCLDANQNQCTSCYEGYDNINNFCQQTFLNYNSQVFTEQKIQQIQQLSSSTSSVLVVSTSVMSLIENIGSNSSYRILISSLTIQKLAYLYLLNVNLPKQIYSVLEILSGKLYYQTIYKYFFYLFSIQQIQKILQENYLLSSLNSQTYLANYQITI</sequence>
<dbReference type="SMART" id="SM00261">
    <property type="entry name" value="FU"/>
    <property type="match status" value="4"/>
</dbReference>
<dbReference type="RefSeq" id="XP_001033222.2">
    <property type="nucleotide sequence ID" value="XM_001033222.2"/>
</dbReference>
<dbReference type="PANTHER" id="PTHR23275">
    <property type="entry name" value="CABRIOLET.-RELATED"/>
    <property type="match status" value="1"/>
</dbReference>
<dbReference type="AlphaFoldDB" id="I7MGX5"/>
<gene>
    <name evidence="1" type="ORF">TTHERM_00443090</name>
</gene>
<dbReference type="InterPro" id="IPR006212">
    <property type="entry name" value="Furin_repeat"/>
</dbReference>
<dbReference type="CDD" id="cd00064">
    <property type="entry name" value="FU"/>
    <property type="match status" value="1"/>
</dbReference>
<evidence type="ECO:0000313" key="1">
    <source>
        <dbReference type="EMBL" id="EAR85559.2"/>
    </source>
</evidence>